<keyword evidence="1" id="KW-0479">Metal-binding</keyword>
<dbReference type="PANTHER" id="PTHR43048">
    <property type="entry name" value="METHYLMALONYL-COA EPIMERASE"/>
    <property type="match status" value="1"/>
</dbReference>
<dbReference type="GO" id="GO:0046491">
    <property type="term" value="P:L-methylmalonyl-CoA metabolic process"/>
    <property type="evidence" value="ECO:0007669"/>
    <property type="project" value="TreeGrafter"/>
</dbReference>
<evidence type="ECO:0000313" key="3">
    <source>
        <dbReference type="EMBL" id="RBW50965.1"/>
    </source>
</evidence>
<dbReference type="GO" id="GO:0004493">
    <property type="term" value="F:methylmalonyl-CoA epimerase activity"/>
    <property type="evidence" value="ECO:0007669"/>
    <property type="project" value="TreeGrafter"/>
</dbReference>
<dbReference type="EMBL" id="QOCE01000047">
    <property type="protein sequence ID" value="RBW50965.1"/>
    <property type="molecule type" value="Genomic_DNA"/>
</dbReference>
<evidence type="ECO:0000313" key="4">
    <source>
        <dbReference type="Proteomes" id="UP000252706"/>
    </source>
</evidence>
<proteinExistence type="predicted"/>
<accession>A0A366WLR7</accession>
<dbReference type="Pfam" id="PF00903">
    <property type="entry name" value="Glyoxalase"/>
    <property type="match status" value="1"/>
</dbReference>
<organism evidence="3 4">
    <name type="scientific">Phaeobacter gallaeciensis</name>
    <dbReference type="NCBI Taxonomy" id="60890"/>
    <lineage>
        <taxon>Bacteria</taxon>
        <taxon>Pseudomonadati</taxon>
        <taxon>Pseudomonadota</taxon>
        <taxon>Alphaproteobacteria</taxon>
        <taxon>Rhodobacterales</taxon>
        <taxon>Roseobacteraceae</taxon>
        <taxon>Phaeobacter</taxon>
    </lineage>
</organism>
<dbReference type="OrthoDB" id="7355345at2"/>
<dbReference type="InterPro" id="IPR029068">
    <property type="entry name" value="Glyas_Bleomycin-R_OHBP_Dase"/>
</dbReference>
<dbReference type="InterPro" id="IPR004360">
    <property type="entry name" value="Glyas_Fos-R_dOase_dom"/>
</dbReference>
<dbReference type="Gene3D" id="3.10.180.10">
    <property type="entry name" value="2,3-Dihydroxybiphenyl 1,2-Dioxygenase, domain 1"/>
    <property type="match status" value="1"/>
</dbReference>
<comment type="caution">
    <text evidence="3">The sequence shown here is derived from an EMBL/GenBank/DDBJ whole genome shotgun (WGS) entry which is preliminary data.</text>
</comment>
<name>A0A366WLR7_9RHOB</name>
<evidence type="ECO:0000256" key="1">
    <source>
        <dbReference type="ARBA" id="ARBA00022723"/>
    </source>
</evidence>
<dbReference type="CDD" id="cd06587">
    <property type="entry name" value="VOC"/>
    <property type="match status" value="1"/>
</dbReference>
<dbReference type="InterPro" id="IPR051785">
    <property type="entry name" value="MMCE/EMCE_epimerase"/>
</dbReference>
<dbReference type="GO" id="GO:0046872">
    <property type="term" value="F:metal ion binding"/>
    <property type="evidence" value="ECO:0007669"/>
    <property type="project" value="UniProtKB-KW"/>
</dbReference>
<sequence length="126" mass="13871">MTATLEHSNFTVADPHATAAWMQNVFGWNIRWEGEAKAGGYTVHIGSQDSYLALYKPKSVRPSQESSYDVLGGLNHVGIVVSDIDAAEARVIAAGFTPVNHGDYEPGRRFYFDDDNGIEFEVVAYD</sequence>
<dbReference type="AlphaFoldDB" id="A0A366WLR7"/>
<dbReference type="InterPro" id="IPR037523">
    <property type="entry name" value="VOC_core"/>
</dbReference>
<dbReference type="Proteomes" id="UP000252706">
    <property type="component" value="Unassembled WGS sequence"/>
</dbReference>
<protein>
    <submittedName>
        <fullName evidence="3">VOC family protein</fullName>
    </submittedName>
</protein>
<evidence type="ECO:0000259" key="2">
    <source>
        <dbReference type="PROSITE" id="PS51819"/>
    </source>
</evidence>
<gene>
    <name evidence="3" type="ORF">DS909_20665</name>
</gene>
<feature type="domain" description="VOC" evidence="2">
    <location>
        <begin position="4"/>
        <end position="125"/>
    </location>
</feature>
<dbReference type="RefSeq" id="WP_113825469.1">
    <property type="nucleotide sequence ID" value="NZ_QOCE01000047.1"/>
</dbReference>
<reference evidence="3 4" key="1">
    <citation type="submission" date="2018-07" db="EMBL/GenBank/DDBJ databases">
        <title>Modular assembly of carbohydrate-degrading microbial communities in the ocean.</title>
        <authorList>
            <person name="Enke T.N."/>
            <person name="Datta M.S."/>
            <person name="Schwartzman J.A."/>
            <person name="Cermak N."/>
            <person name="Schmitz D.A."/>
            <person name="Barrere J."/>
            <person name="Cordero O.X."/>
        </authorList>
    </citation>
    <scope>NUCLEOTIDE SEQUENCE [LARGE SCALE GENOMIC DNA]</scope>
    <source>
        <strain evidence="3 4">C3M10</strain>
    </source>
</reference>
<dbReference type="SUPFAM" id="SSF54593">
    <property type="entry name" value="Glyoxalase/Bleomycin resistance protein/Dihydroxybiphenyl dioxygenase"/>
    <property type="match status" value="1"/>
</dbReference>
<dbReference type="PROSITE" id="PS51819">
    <property type="entry name" value="VOC"/>
    <property type="match status" value="1"/>
</dbReference>
<dbReference type="PANTHER" id="PTHR43048:SF3">
    <property type="entry name" value="METHYLMALONYL-COA EPIMERASE, MITOCHONDRIAL"/>
    <property type="match status" value="1"/>
</dbReference>